<keyword evidence="2" id="KW-0479">Metal-binding</keyword>
<protein>
    <recommendedName>
        <fullName evidence="5">DinB family protein</fullName>
    </recommendedName>
</protein>
<keyword evidence="4" id="KW-1185">Reference proteome</keyword>
<dbReference type="Pfam" id="PF05163">
    <property type="entry name" value="DinB"/>
    <property type="match status" value="1"/>
</dbReference>
<dbReference type="Gene3D" id="1.20.120.450">
    <property type="entry name" value="dinb family like domain"/>
    <property type="match status" value="1"/>
</dbReference>
<evidence type="ECO:0008006" key="5">
    <source>
        <dbReference type="Google" id="ProtNLM"/>
    </source>
</evidence>
<dbReference type="GO" id="GO:0046872">
    <property type="term" value="F:metal ion binding"/>
    <property type="evidence" value="ECO:0007669"/>
    <property type="project" value="UniProtKB-KW"/>
</dbReference>
<comment type="caution">
    <text evidence="3">The sequence shown here is derived from an EMBL/GenBank/DDBJ whole genome shotgun (WGS) entry which is preliminary data.</text>
</comment>
<evidence type="ECO:0000313" key="4">
    <source>
        <dbReference type="Proteomes" id="UP000005953"/>
    </source>
</evidence>
<dbReference type="InterPro" id="IPR007837">
    <property type="entry name" value="DinB"/>
</dbReference>
<dbReference type="InterPro" id="IPR034660">
    <property type="entry name" value="DinB/YfiT-like"/>
</dbReference>
<comment type="similarity">
    <text evidence="1">Belongs to the DinB family.</text>
</comment>
<dbReference type="Proteomes" id="UP000005953">
    <property type="component" value="Unassembled WGS sequence"/>
</dbReference>
<dbReference type="STRING" id="314283.MED297_14750"/>
<dbReference type="OrthoDB" id="1162179at2"/>
<proteinExistence type="inferred from homology"/>
<name>A4BI64_9GAMM</name>
<sequence>MKTLCYANNDVLDQLALLIELTRPVYRETAEGAQASIGQHVRHILDHYRAVKTGIEENCIDYNRRHRNSPVEHCPESALETINELKHWLSTGAFTNNDIAVISEICLNTTQSERLHSNLSRELLYLINHSIHHMAYSSVLAKQLNINLPAHIGLAPGTRTHLRHQSEELTHA</sequence>
<dbReference type="RefSeq" id="WP_008042992.1">
    <property type="nucleotide sequence ID" value="NZ_CH724149.1"/>
</dbReference>
<accession>A4BI64</accession>
<dbReference type="SUPFAM" id="SSF109854">
    <property type="entry name" value="DinB/YfiT-like putative metalloenzymes"/>
    <property type="match status" value="1"/>
</dbReference>
<evidence type="ECO:0000313" key="3">
    <source>
        <dbReference type="EMBL" id="EAR08207.1"/>
    </source>
</evidence>
<dbReference type="PANTHER" id="PTHR39473:SF1">
    <property type="entry name" value="DINB-LIKE DOMAIN-CONTAINING PROTEIN"/>
    <property type="match status" value="1"/>
</dbReference>
<evidence type="ECO:0000256" key="2">
    <source>
        <dbReference type="ARBA" id="ARBA00022723"/>
    </source>
</evidence>
<reference evidence="3 4" key="1">
    <citation type="submission" date="2006-02" db="EMBL/GenBank/DDBJ databases">
        <authorList>
            <person name="Pinhassi J."/>
            <person name="Pedros-Alio C."/>
            <person name="Ferriera S."/>
            <person name="Johnson J."/>
            <person name="Kravitz S."/>
            <person name="Halpern A."/>
            <person name="Remington K."/>
            <person name="Beeson K."/>
            <person name="Tran B."/>
            <person name="Rogers Y.-H."/>
            <person name="Friedman R."/>
            <person name="Venter J.C."/>
        </authorList>
    </citation>
    <scope>NUCLEOTIDE SEQUENCE [LARGE SCALE GENOMIC DNA]</scope>
    <source>
        <strain evidence="3 4">MED297</strain>
    </source>
</reference>
<evidence type="ECO:0000256" key="1">
    <source>
        <dbReference type="ARBA" id="ARBA00008635"/>
    </source>
</evidence>
<gene>
    <name evidence="3" type="ORF">MED297_14750</name>
</gene>
<dbReference type="AlphaFoldDB" id="A4BI64"/>
<dbReference type="EMBL" id="AAOE01000024">
    <property type="protein sequence ID" value="EAR08207.1"/>
    <property type="molecule type" value="Genomic_DNA"/>
</dbReference>
<dbReference type="PANTHER" id="PTHR39473">
    <property type="match status" value="1"/>
</dbReference>
<organism evidence="3 4">
    <name type="scientific">Reinekea blandensis MED297</name>
    <dbReference type="NCBI Taxonomy" id="314283"/>
    <lineage>
        <taxon>Bacteria</taxon>
        <taxon>Pseudomonadati</taxon>
        <taxon>Pseudomonadota</taxon>
        <taxon>Gammaproteobacteria</taxon>
        <taxon>Oceanospirillales</taxon>
        <taxon>Saccharospirillaceae</taxon>
        <taxon>Reinekea</taxon>
    </lineage>
</organism>
<dbReference type="HOGENOM" id="CLU_083400_0_0_6"/>